<organism evidence="4 5">
    <name type="scientific">Candidatus Roizmanbacteria bacterium GW2011_GWA2_32_13</name>
    <dbReference type="NCBI Taxonomy" id="1618475"/>
    <lineage>
        <taxon>Bacteria</taxon>
        <taxon>Candidatus Roizmaniibacteriota</taxon>
    </lineage>
</organism>
<dbReference type="AlphaFoldDB" id="A0A0F9YPS0"/>
<evidence type="ECO:0000256" key="2">
    <source>
        <dbReference type="ARBA" id="ARBA00035294"/>
    </source>
</evidence>
<proteinExistence type="inferred from homology"/>
<dbReference type="Pfam" id="PF01250">
    <property type="entry name" value="Ribosomal_S6"/>
    <property type="match status" value="1"/>
</dbReference>
<dbReference type="InterPro" id="IPR000529">
    <property type="entry name" value="Ribosomal_bS6"/>
</dbReference>
<accession>A0A0F9YPS0</accession>
<dbReference type="GO" id="GO:0005840">
    <property type="term" value="C:ribosome"/>
    <property type="evidence" value="ECO:0007669"/>
    <property type="project" value="InterPro"/>
</dbReference>
<protein>
    <recommendedName>
        <fullName evidence="2">Small ribosomal subunit protein bS6</fullName>
    </recommendedName>
    <alternativeName>
        <fullName evidence="3">30S ribosomal protein S6</fullName>
    </alternativeName>
</protein>
<name>A0A0F9YPS0_9BACT</name>
<dbReference type="GO" id="GO:0003735">
    <property type="term" value="F:structural constituent of ribosome"/>
    <property type="evidence" value="ECO:0007669"/>
    <property type="project" value="InterPro"/>
</dbReference>
<comment type="caution">
    <text evidence="4">The sequence shown here is derived from an EMBL/GenBank/DDBJ whole genome shotgun (WGS) entry which is preliminary data.</text>
</comment>
<dbReference type="GO" id="GO:0019843">
    <property type="term" value="F:rRNA binding"/>
    <property type="evidence" value="ECO:0007669"/>
    <property type="project" value="InterPro"/>
</dbReference>
<reference evidence="4 5" key="1">
    <citation type="journal article" date="2015" name="Nature">
        <title>rRNA introns, odd ribosomes, and small enigmatic genomes across a large radiation of phyla.</title>
        <authorList>
            <person name="Brown C.T."/>
            <person name="Hug L.A."/>
            <person name="Thomas B.C."/>
            <person name="Sharon I."/>
            <person name="Castelle C.J."/>
            <person name="Singh A."/>
            <person name="Wilkins M.J."/>
            <person name="Williams K.H."/>
            <person name="Banfield J.F."/>
        </authorList>
    </citation>
    <scope>NUCLEOTIDE SEQUENCE [LARGE SCALE GENOMIC DNA]</scope>
</reference>
<dbReference type="EMBL" id="LBOK01000043">
    <property type="protein sequence ID" value="KKP33429.1"/>
    <property type="molecule type" value="Genomic_DNA"/>
</dbReference>
<dbReference type="InterPro" id="IPR014717">
    <property type="entry name" value="Transl_elong_EF1B/ribsomal_bS6"/>
</dbReference>
<gene>
    <name evidence="4" type="ORF">UR23_C0043G0007</name>
</gene>
<comment type="similarity">
    <text evidence="1">Belongs to the bacterial ribosomal protein bS6 family.</text>
</comment>
<evidence type="ECO:0000313" key="4">
    <source>
        <dbReference type="EMBL" id="KKP33429.1"/>
    </source>
</evidence>
<evidence type="ECO:0000256" key="3">
    <source>
        <dbReference type="ARBA" id="ARBA00035520"/>
    </source>
</evidence>
<evidence type="ECO:0000256" key="1">
    <source>
        <dbReference type="ARBA" id="ARBA00009512"/>
    </source>
</evidence>
<sequence length="165" mass="19504">MFYEITTIINPELDEKAVLTILEKLESDIKFAKLKIEKKVDPFQRSFIYPIKKHIKGYFSTFYCAIEKNYNINIINKSIKDEINILRSIIIKINKIPEIKPIKEKNSKFSKTEFITRKKNSNTIRGFVKKSFESIKYNKEKEASKTPIEEMDKKLDQILDDSVKM</sequence>
<dbReference type="InterPro" id="IPR035980">
    <property type="entry name" value="Ribosomal_bS6_sf"/>
</dbReference>
<dbReference type="Gene3D" id="3.30.70.60">
    <property type="match status" value="1"/>
</dbReference>
<evidence type="ECO:0000313" key="5">
    <source>
        <dbReference type="Proteomes" id="UP000034349"/>
    </source>
</evidence>
<dbReference type="SUPFAM" id="SSF54995">
    <property type="entry name" value="Ribosomal protein S6"/>
    <property type="match status" value="1"/>
</dbReference>
<dbReference type="Proteomes" id="UP000034349">
    <property type="component" value="Unassembled WGS sequence"/>
</dbReference>
<dbReference type="GO" id="GO:0006412">
    <property type="term" value="P:translation"/>
    <property type="evidence" value="ECO:0007669"/>
    <property type="project" value="InterPro"/>
</dbReference>